<proteinExistence type="predicted"/>
<organism evidence="3 4">
    <name type="scientific">Koribacter versatilis (strain Ellin345)</name>
    <dbReference type="NCBI Taxonomy" id="204669"/>
    <lineage>
        <taxon>Bacteria</taxon>
        <taxon>Pseudomonadati</taxon>
        <taxon>Acidobacteriota</taxon>
        <taxon>Terriglobia</taxon>
        <taxon>Terriglobales</taxon>
        <taxon>Candidatus Korobacteraceae</taxon>
        <taxon>Candidatus Korobacter</taxon>
    </lineage>
</organism>
<gene>
    <name evidence="3" type="ordered locus">Acid345_1893</name>
</gene>
<dbReference type="KEGG" id="aba:Acid345_1893"/>
<dbReference type="RefSeq" id="WP_011522696.1">
    <property type="nucleotide sequence ID" value="NC_008009.1"/>
</dbReference>
<evidence type="ECO:0000256" key="2">
    <source>
        <dbReference type="SAM" id="SignalP"/>
    </source>
</evidence>
<reference evidence="3 4" key="1">
    <citation type="journal article" date="2009" name="Appl. Environ. Microbiol.">
        <title>Three genomes from the phylum Acidobacteria provide insight into the lifestyles of these microorganisms in soils.</title>
        <authorList>
            <person name="Ward N.L."/>
            <person name="Challacombe J.F."/>
            <person name="Janssen P.H."/>
            <person name="Henrissat B."/>
            <person name="Coutinho P.M."/>
            <person name="Wu M."/>
            <person name="Xie G."/>
            <person name="Haft D.H."/>
            <person name="Sait M."/>
            <person name="Badger J."/>
            <person name="Barabote R.D."/>
            <person name="Bradley B."/>
            <person name="Brettin T.S."/>
            <person name="Brinkac L.M."/>
            <person name="Bruce D."/>
            <person name="Creasy T."/>
            <person name="Daugherty S.C."/>
            <person name="Davidsen T.M."/>
            <person name="DeBoy R.T."/>
            <person name="Detter J.C."/>
            <person name="Dodson R.J."/>
            <person name="Durkin A.S."/>
            <person name="Ganapathy A."/>
            <person name="Gwinn-Giglio M."/>
            <person name="Han C.S."/>
            <person name="Khouri H."/>
            <person name="Kiss H."/>
            <person name="Kothari S.P."/>
            <person name="Madupu R."/>
            <person name="Nelson K.E."/>
            <person name="Nelson W.C."/>
            <person name="Paulsen I."/>
            <person name="Penn K."/>
            <person name="Ren Q."/>
            <person name="Rosovitz M.J."/>
            <person name="Selengut J.D."/>
            <person name="Shrivastava S."/>
            <person name="Sullivan S.A."/>
            <person name="Tapia R."/>
            <person name="Thompson L.S."/>
            <person name="Watkins K.L."/>
            <person name="Yang Q."/>
            <person name="Yu C."/>
            <person name="Zafar N."/>
            <person name="Zhou L."/>
            <person name="Kuske C.R."/>
        </authorList>
    </citation>
    <scope>NUCLEOTIDE SEQUENCE [LARGE SCALE GENOMIC DNA]</scope>
    <source>
        <strain evidence="3 4">Ellin345</strain>
    </source>
</reference>
<keyword evidence="2" id="KW-0732">Signal</keyword>
<protein>
    <submittedName>
        <fullName evidence="3">Uncharacterized protein</fullName>
    </submittedName>
</protein>
<dbReference type="Proteomes" id="UP000002432">
    <property type="component" value="Chromosome"/>
</dbReference>
<evidence type="ECO:0000256" key="1">
    <source>
        <dbReference type="SAM" id="MobiDB-lite"/>
    </source>
</evidence>
<dbReference type="EMBL" id="CP000360">
    <property type="protein sequence ID" value="ABF40894.1"/>
    <property type="molecule type" value="Genomic_DNA"/>
</dbReference>
<sequence length="415" mass="43850">MKKFANILFSVALAMQALASAQTPAPAVRHSKNTKPQAGEAPRKKFVLDVVQTAVALPQPDPQDRLRVLNSAANVISPIDHKMAQRFAKEGIRIEAELVNSGQTPAVSMLATGIVDCPAAAQFAESISPTAVVQAEQSLIGAISECPKEALVPAQRKLETALNQGIVAPRGLLALMERVGAKSAWSQSAFEKMFSSLPADAAASASEAPNYAAMYERMAPELNPDIAKSTGLKLLIWLGKLPDSGERTVAINITTDSFKHTVGQKAYEEALASDVMARQAANLAGGQGQISHPEEESVSVLEAMNNTGTDQTEALRKMPATLRAKTAAADGYATGSEGNTKMADRYFDIAYAALEEVWSNRADNAVNAPAVLEEVNEAAAQVNPVTALQRAQKLPDPSAQAISMLAVARVVAGQQ</sequence>
<dbReference type="EnsemblBacteria" id="ABF40894">
    <property type="protein sequence ID" value="ABF40894"/>
    <property type="gene ID" value="Acid345_1893"/>
</dbReference>
<feature type="signal peptide" evidence="2">
    <location>
        <begin position="1"/>
        <end position="19"/>
    </location>
</feature>
<keyword evidence="4" id="KW-1185">Reference proteome</keyword>
<accession>Q1IQF6</accession>
<dbReference type="AlphaFoldDB" id="Q1IQF6"/>
<dbReference type="HOGENOM" id="CLU_661873_0_0_0"/>
<feature type="chain" id="PRO_5004191606" evidence="2">
    <location>
        <begin position="20"/>
        <end position="415"/>
    </location>
</feature>
<feature type="region of interest" description="Disordered" evidence="1">
    <location>
        <begin position="23"/>
        <end position="42"/>
    </location>
</feature>
<name>Q1IQF6_KORVE</name>
<evidence type="ECO:0000313" key="4">
    <source>
        <dbReference type="Proteomes" id="UP000002432"/>
    </source>
</evidence>
<evidence type="ECO:0000313" key="3">
    <source>
        <dbReference type="EMBL" id="ABF40894.1"/>
    </source>
</evidence>